<dbReference type="Pfam" id="PF04055">
    <property type="entry name" value="Radical_SAM"/>
    <property type="match status" value="1"/>
</dbReference>
<dbReference type="PROSITE" id="PS51918">
    <property type="entry name" value="RADICAL_SAM"/>
    <property type="match status" value="1"/>
</dbReference>
<dbReference type="Gene3D" id="3.80.30.30">
    <property type="match status" value="1"/>
</dbReference>
<dbReference type="RefSeq" id="WP_085498362.1">
    <property type="nucleotide sequence ID" value="NZ_FXAZ01000008.1"/>
</dbReference>
<dbReference type="SFLD" id="SFLDG01084">
    <property type="entry name" value="Uncharacterised_Radical_SAM_Su"/>
    <property type="match status" value="1"/>
</dbReference>
<name>A0A1X7LUK7_9BACL</name>
<keyword evidence="2" id="KW-0408">Iron</keyword>
<evidence type="ECO:0000256" key="3">
    <source>
        <dbReference type="ARBA" id="ARBA00023014"/>
    </source>
</evidence>
<dbReference type="SMART" id="SM00729">
    <property type="entry name" value="Elp3"/>
    <property type="match status" value="1"/>
</dbReference>
<keyword evidence="3" id="KW-0411">Iron-sulfur</keyword>
<dbReference type="SUPFAM" id="SSF102114">
    <property type="entry name" value="Radical SAM enzymes"/>
    <property type="match status" value="1"/>
</dbReference>
<dbReference type="PANTHER" id="PTHR43432">
    <property type="entry name" value="SLR0285 PROTEIN"/>
    <property type="match status" value="1"/>
</dbReference>
<keyword evidence="6" id="KW-1185">Reference proteome</keyword>
<reference evidence="5 6" key="1">
    <citation type="submission" date="2017-04" db="EMBL/GenBank/DDBJ databases">
        <authorList>
            <person name="Afonso C.L."/>
            <person name="Miller P.J."/>
            <person name="Scott M.A."/>
            <person name="Spackman E."/>
            <person name="Goraichik I."/>
            <person name="Dimitrov K.M."/>
            <person name="Suarez D.L."/>
            <person name="Swayne D.E."/>
        </authorList>
    </citation>
    <scope>NUCLEOTIDE SEQUENCE [LARGE SCALE GENOMIC DNA]</scope>
    <source>
        <strain evidence="5 6">11</strain>
    </source>
</reference>
<protein>
    <submittedName>
        <fullName evidence="5">Radical SAM superfamily protein</fullName>
    </submittedName>
</protein>
<dbReference type="InterPro" id="IPR040086">
    <property type="entry name" value="MJ0683-like"/>
</dbReference>
<dbReference type="CDD" id="cd01335">
    <property type="entry name" value="Radical_SAM"/>
    <property type="match status" value="1"/>
</dbReference>
<accession>A0A1X7LUK7</accession>
<dbReference type="InterPro" id="IPR058240">
    <property type="entry name" value="rSAM_sf"/>
</dbReference>
<dbReference type="GO" id="GO:0003824">
    <property type="term" value="F:catalytic activity"/>
    <property type="evidence" value="ECO:0007669"/>
    <property type="project" value="InterPro"/>
</dbReference>
<dbReference type="GO" id="GO:0051536">
    <property type="term" value="F:iron-sulfur cluster binding"/>
    <property type="evidence" value="ECO:0007669"/>
    <property type="project" value="UniProtKB-KW"/>
</dbReference>
<dbReference type="SFLD" id="SFLDS00029">
    <property type="entry name" value="Radical_SAM"/>
    <property type="match status" value="1"/>
</dbReference>
<proteinExistence type="predicted"/>
<organism evidence="5 6">
    <name type="scientific">Paenibacillus aquistagni</name>
    <dbReference type="NCBI Taxonomy" id="1852522"/>
    <lineage>
        <taxon>Bacteria</taxon>
        <taxon>Bacillati</taxon>
        <taxon>Bacillota</taxon>
        <taxon>Bacilli</taxon>
        <taxon>Bacillales</taxon>
        <taxon>Paenibacillaceae</taxon>
        <taxon>Paenibacillus</taxon>
    </lineage>
</organism>
<dbReference type="EMBL" id="FXAZ01000008">
    <property type="protein sequence ID" value="SMG57515.1"/>
    <property type="molecule type" value="Genomic_DNA"/>
</dbReference>
<dbReference type="InterPro" id="IPR006638">
    <property type="entry name" value="Elp3/MiaA/NifB-like_rSAM"/>
</dbReference>
<dbReference type="Proteomes" id="UP000193834">
    <property type="component" value="Unassembled WGS sequence"/>
</dbReference>
<evidence type="ECO:0000256" key="1">
    <source>
        <dbReference type="ARBA" id="ARBA00022723"/>
    </source>
</evidence>
<gene>
    <name evidence="5" type="ORF">SAMN06295960_4458</name>
</gene>
<sequence length="272" mass="30963">MKHELFYKEPKSLLNKGTGFLTGYTHSLNPYGGCSFGCSFCYVRQMPIQLFRKQEWGSWVDVKQGASAIFEKELRKAKSKEPVTIFMSSSTDPYQPAEYKEKVTRTLLEAMVNHPPDFVLVQTRSPLVTRDIDLLLQLKERVRVSMTVETDREEIRKQFTPDAPPIGGRIRALSKLREAGISTQATIAPVLPSSEQFPELLARVVDRICIDDYYMGDGSGGKRTSRMGLRAKYEELGLLDWYHPAAYQVVYERMRTAFAEDKIGISQNGFMP</sequence>
<dbReference type="OrthoDB" id="9785699at2"/>
<dbReference type="PANTHER" id="PTHR43432:SF3">
    <property type="entry name" value="SLR0285 PROTEIN"/>
    <property type="match status" value="1"/>
</dbReference>
<dbReference type="InterPro" id="IPR007197">
    <property type="entry name" value="rSAM"/>
</dbReference>
<feature type="domain" description="Radical SAM core" evidence="4">
    <location>
        <begin position="20"/>
        <end position="255"/>
    </location>
</feature>
<evidence type="ECO:0000313" key="6">
    <source>
        <dbReference type="Proteomes" id="UP000193834"/>
    </source>
</evidence>
<keyword evidence="1" id="KW-0479">Metal-binding</keyword>
<evidence type="ECO:0000313" key="5">
    <source>
        <dbReference type="EMBL" id="SMG57515.1"/>
    </source>
</evidence>
<dbReference type="GO" id="GO:0046872">
    <property type="term" value="F:metal ion binding"/>
    <property type="evidence" value="ECO:0007669"/>
    <property type="project" value="UniProtKB-KW"/>
</dbReference>
<evidence type="ECO:0000259" key="4">
    <source>
        <dbReference type="PROSITE" id="PS51918"/>
    </source>
</evidence>
<evidence type="ECO:0000256" key="2">
    <source>
        <dbReference type="ARBA" id="ARBA00023004"/>
    </source>
</evidence>
<dbReference type="AlphaFoldDB" id="A0A1X7LUK7"/>